<dbReference type="Gramene" id="OB05G25470.1">
    <property type="protein sequence ID" value="OB05G25470.1"/>
    <property type="gene ID" value="OB05G25470"/>
</dbReference>
<dbReference type="Proteomes" id="UP000006038">
    <property type="component" value="Chromosome 5"/>
</dbReference>
<dbReference type="HOGENOM" id="CLU_3035589_0_0_1"/>
<reference evidence="1" key="2">
    <citation type="submission" date="2013-04" db="UniProtKB">
        <authorList>
            <consortium name="EnsemblPlants"/>
        </authorList>
    </citation>
    <scope>IDENTIFICATION</scope>
</reference>
<reference evidence="1" key="1">
    <citation type="journal article" date="2013" name="Nat. Commun.">
        <title>Whole-genome sequencing of Oryza brachyantha reveals mechanisms underlying Oryza genome evolution.</title>
        <authorList>
            <person name="Chen J."/>
            <person name="Huang Q."/>
            <person name="Gao D."/>
            <person name="Wang J."/>
            <person name="Lang Y."/>
            <person name="Liu T."/>
            <person name="Li B."/>
            <person name="Bai Z."/>
            <person name="Luis Goicoechea J."/>
            <person name="Liang C."/>
            <person name="Chen C."/>
            <person name="Zhang W."/>
            <person name="Sun S."/>
            <person name="Liao Y."/>
            <person name="Zhang X."/>
            <person name="Yang L."/>
            <person name="Song C."/>
            <person name="Wang M."/>
            <person name="Shi J."/>
            <person name="Liu G."/>
            <person name="Liu J."/>
            <person name="Zhou H."/>
            <person name="Zhou W."/>
            <person name="Yu Q."/>
            <person name="An N."/>
            <person name="Chen Y."/>
            <person name="Cai Q."/>
            <person name="Wang B."/>
            <person name="Liu B."/>
            <person name="Min J."/>
            <person name="Huang Y."/>
            <person name="Wu H."/>
            <person name="Li Z."/>
            <person name="Zhang Y."/>
            <person name="Yin Y."/>
            <person name="Song W."/>
            <person name="Jiang J."/>
            <person name="Jackson S.A."/>
            <person name="Wing R.A."/>
            <person name="Wang J."/>
            <person name="Chen M."/>
        </authorList>
    </citation>
    <scope>NUCLEOTIDE SEQUENCE [LARGE SCALE GENOMIC DNA]</scope>
    <source>
        <strain evidence="1">cv. IRGC 101232</strain>
    </source>
</reference>
<dbReference type="EnsemblPlants" id="OB05G25470.1">
    <property type="protein sequence ID" value="OB05G25470.1"/>
    <property type="gene ID" value="OB05G25470"/>
</dbReference>
<evidence type="ECO:0000313" key="1">
    <source>
        <dbReference type="EnsemblPlants" id="OB05G25470.1"/>
    </source>
</evidence>
<accession>J3M7H3</accession>
<name>J3M7H3_ORYBR</name>
<proteinExistence type="predicted"/>
<organism evidence="1">
    <name type="scientific">Oryza brachyantha</name>
    <name type="common">malo sina</name>
    <dbReference type="NCBI Taxonomy" id="4533"/>
    <lineage>
        <taxon>Eukaryota</taxon>
        <taxon>Viridiplantae</taxon>
        <taxon>Streptophyta</taxon>
        <taxon>Embryophyta</taxon>
        <taxon>Tracheophyta</taxon>
        <taxon>Spermatophyta</taxon>
        <taxon>Magnoliopsida</taxon>
        <taxon>Liliopsida</taxon>
        <taxon>Poales</taxon>
        <taxon>Poaceae</taxon>
        <taxon>BOP clade</taxon>
        <taxon>Oryzoideae</taxon>
        <taxon>Oryzeae</taxon>
        <taxon>Oryzinae</taxon>
        <taxon>Oryza</taxon>
    </lineage>
</organism>
<evidence type="ECO:0000313" key="2">
    <source>
        <dbReference type="Proteomes" id="UP000006038"/>
    </source>
</evidence>
<keyword evidence="2" id="KW-1185">Reference proteome</keyword>
<protein>
    <submittedName>
        <fullName evidence="1">Uncharacterized protein</fullName>
    </submittedName>
</protein>
<dbReference type="AlphaFoldDB" id="J3M7H3"/>
<sequence>MITARHICTHTQMIHNFFSSGSTQIRCACSKQASYSMQCMHAGCTERRERRVMDR</sequence>